<proteinExistence type="predicted"/>
<dbReference type="Proteomes" id="UP000031271">
    <property type="component" value="Chromosome"/>
</dbReference>
<reference evidence="3" key="1">
    <citation type="submission" date="2014-03" db="EMBL/GenBank/DDBJ databases">
        <title>Complete genome of Pseudomonas balearica DSM 6083T, a sewage water isolate from an enrichment with 2-methylnaphthalene.</title>
        <authorList>
            <person name="Salva-Serra F."/>
            <person name="Jaen-Luchoro D."/>
            <person name="Busquets A."/>
            <person name="Pena A."/>
            <person name="Gomila M."/>
            <person name="Bosch R."/>
            <person name="Nogales B."/>
            <person name="Garcia-Valdes E."/>
            <person name="Lalucat J."/>
            <person name="Bennasar A."/>
        </authorList>
    </citation>
    <scope>NUCLEOTIDE SEQUENCE [LARGE SCALE GENOMIC DNA]</scope>
    <source>
        <strain evidence="3">DSM 6083</strain>
    </source>
</reference>
<evidence type="ECO:0000313" key="1">
    <source>
        <dbReference type="EMBL" id="AJE16016.1"/>
    </source>
</evidence>
<evidence type="ECO:0000313" key="3">
    <source>
        <dbReference type="Proteomes" id="UP000031271"/>
    </source>
</evidence>
<name>A0A8D3Y2D9_9GAMM</name>
<dbReference type="RefSeq" id="WP_041106566.1">
    <property type="nucleotide sequence ID" value="NZ_CP007511.1"/>
</dbReference>
<dbReference type="GeneID" id="77260937"/>
<organism evidence="1 3">
    <name type="scientific">Stutzerimonas balearica DSM 6083</name>
    <dbReference type="NCBI Taxonomy" id="1123016"/>
    <lineage>
        <taxon>Bacteria</taxon>
        <taxon>Pseudomonadati</taxon>
        <taxon>Pseudomonadota</taxon>
        <taxon>Gammaproteobacteria</taxon>
        <taxon>Pseudomonadales</taxon>
        <taxon>Pseudomonadaceae</taxon>
        <taxon>Stutzerimonas</taxon>
    </lineage>
</organism>
<dbReference type="AlphaFoldDB" id="A0A8D3Y2D9"/>
<accession>A0A8D3Y2D9</accession>
<dbReference type="KEGG" id="pbm:CL52_13605"/>
<dbReference type="EMBL" id="FNHO01000002">
    <property type="protein sequence ID" value="SDM09571.1"/>
    <property type="molecule type" value="Genomic_DNA"/>
</dbReference>
<reference evidence="1 3" key="3">
    <citation type="journal article" name="Genome Announc.">
        <title>Complete Genome Sequence of Pseudomonas balearica DSM 6083T.</title>
        <authorList>
            <person name="Bennasar-Figueras A."/>
            <person name="Salva-Serra F."/>
            <person name="Jaen-Luchoro D."/>
            <person name="Segui C."/>
            <person name="Aliaga F."/>
            <person name="Busquets A."/>
            <person name="Gomila M."/>
            <person name="Moore E.R."/>
            <person name="Lalucat J."/>
        </authorList>
    </citation>
    <scope>NUCLEOTIDE SEQUENCE [LARGE SCALE GENOMIC DNA]</scope>
    <source>
        <strain evidence="3">DSM 6083</strain>
        <strain evidence="1">DSM6083</strain>
    </source>
</reference>
<evidence type="ECO:0000313" key="2">
    <source>
        <dbReference type="EMBL" id="SDM09571.1"/>
    </source>
</evidence>
<sequence length="103" mass="12379">MYLIQILLPLYRNDGQALPRALFRQVRDELIERFGGLTAYTRAPASGYWQEDPQAPPNHDDSVIYEVMAARLERDWWQRYRGELERRFEQESLLLRAQRVERL</sequence>
<reference evidence="2 4" key="2">
    <citation type="submission" date="2016-10" db="EMBL/GenBank/DDBJ databases">
        <authorList>
            <person name="Varghese N."/>
            <person name="Submissions S."/>
        </authorList>
    </citation>
    <scope>NUCLEOTIDE SEQUENCE [LARGE SCALE GENOMIC DNA]</scope>
    <source>
        <strain evidence="2 4">DSM 6083</strain>
    </source>
</reference>
<gene>
    <name evidence="1" type="ORF">CL52_13605</name>
    <name evidence="2" type="ORF">SAMN05660875_102199</name>
</gene>
<protein>
    <submittedName>
        <fullName evidence="1">Uncharacterized protein</fullName>
    </submittedName>
</protein>
<dbReference type="Proteomes" id="UP000182276">
    <property type="component" value="Unassembled WGS sequence"/>
</dbReference>
<evidence type="ECO:0000313" key="4">
    <source>
        <dbReference type="Proteomes" id="UP000182276"/>
    </source>
</evidence>
<keyword evidence="4" id="KW-1185">Reference proteome</keyword>
<dbReference type="EMBL" id="CP007511">
    <property type="protein sequence ID" value="AJE16016.1"/>
    <property type="molecule type" value="Genomic_DNA"/>
</dbReference>